<dbReference type="OrthoDB" id="181875at2157"/>
<organism evidence="1 2">
    <name type="scientific">Natronorubrum thiooxidans</name>
    <dbReference type="NCBI Taxonomy" id="308853"/>
    <lineage>
        <taxon>Archaea</taxon>
        <taxon>Methanobacteriati</taxon>
        <taxon>Methanobacteriota</taxon>
        <taxon>Stenosarchaea group</taxon>
        <taxon>Halobacteria</taxon>
        <taxon>Halobacteriales</taxon>
        <taxon>Natrialbaceae</taxon>
        <taxon>Natronorubrum</taxon>
    </lineage>
</organism>
<evidence type="ECO:0000313" key="1">
    <source>
        <dbReference type="EMBL" id="SIR97599.1"/>
    </source>
</evidence>
<evidence type="ECO:0000313" key="2">
    <source>
        <dbReference type="Proteomes" id="UP000185936"/>
    </source>
</evidence>
<dbReference type="Proteomes" id="UP000185936">
    <property type="component" value="Unassembled WGS sequence"/>
</dbReference>
<protein>
    <submittedName>
        <fullName evidence="1">Uncharacterized protein</fullName>
    </submittedName>
</protein>
<dbReference type="PROSITE" id="PS51257">
    <property type="entry name" value="PROKAR_LIPOPROTEIN"/>
    <property type="match status" value="1"/>
</dbReference>
<gene>
    <name evidence="1" type="ORF">SAMN05421752_106159</name>
</gene>
<dbReference type="AlphaFoldDB" id="A0A1N7FB99"/>
<dbReference type="RefSeq" id="WP_076609098.1">
    <property type="nucleotide sequence ID" value="NZ_FTNR01000006.1"/>
</dbReference>
<sequence>MNRRAFLGAVPSVVLAGCATRLGLADRVEIVQKYVRVHPRDADESIDVAVRRYDPDEGPSYRDEIREPLADEIDDGDPLEIAESVAERLRAEFAIVEYRIRGCDVDGGDCRHTTLVREDFNELEAGDIADIVYRSSGAGLVSVHESHQSRR</sequence>
<proteinExistence type="predicted"/>
<name>A0A1N7FB99_9EURY</name>
<accession>A0A1N7FB99</accession>
<reference evidence="2" key="1">
    <citation type="submission" date="2017-01" db="EMBL/GenBank/DDBJ databases">
        <authorList>
            <person name="Varghese N."/>
            <person name="Submissions S."/>
        </authorList>
    </citation>
    <scope>NUCLEOTIDE SEQUENCE [LARGE SCALE GENOMIC DNA]</scope>
    <source>
        <strain evidence="2">type strain: HArc-</strain>
    </source>
</reference>
<keyword evidence="2" id="KW-1185">Reference proteome</keyword>
<dbReference type="EMBL" id="FTNR01000006">
    <property type="protein sequence ID" value="SIR97599.1"/>
    <property type="molecule type" value="Genomic_DNA"/>
</dbReference>